<proteinExistence type="predicted"/>
<dbReference type="InterPro" id="IPR046703">
    <property type="entry name" value="DUF6776"/>
</dbReference>
<name>A0A2A2I8N8_9GAMM</name>
<evidence type="ECO:0000313" key="3">
    <source>
        <dbReference type="EMBL" id="PAV27500.1"/>
    </source>
</evidence>
<keyword evidence="1" id="KW-0175">Coiled coil</keyword>
<comment type="caution">
    <text evidence="3">The sequence shown here is derived from an EMBL/GenBank/DDBJ whole genome shotgun (WGS) entry which is preliminary data.</text>
</comment>
<keyword evidence="4" id="KW-1185">Reference proteome</keyword>
<dbReference type="EMBL" id="NMPM01000002">
    <property type="protein sequence ID" value="PAV27500.1"/>
    <property type="molecule type" value="Genomic_DNA"/>
</dbReference>
<evidence type="ECO:0000256" key="2">
    <source>
        <dbReference type="SAM" id="Phobius"/>
    </source>
</evidence>
<dbReference type="Proteomes" id="UP000218332">
    <property type="component" value="Unassembled WGS sequence"/>
</dbReference>
<feature type="coiled-coil region" evidence="1">
    <location>
        <begin position="57"/>
        <end position="119"/>
    </location>
</feature>
<sequence>MASEPSSGDYVVVRHQPGRRVWQFVILLVLSVASMLIGYMVGMAEGGFRFSDMAKTRSMLSEDLAEVREKYAEARREMVTLRRGRRIDEQALADARHSIAALEGRIDALQADLTFYKNIMAPSEANDGLRIQRLELKAKPMARRYAYSLSLTQVDDNRRYIEGVVAVNVIGRQDGERRVIALRELSGEVEELGIRFRYRYFQNIEGVMALPEGFTPLEVQVVAKAEGRSPAQSERTFNWQATVES</sequence>
<accession>A0A2A2I8N8</accession>
<dbReference type="RefSeq" id="WP_095609433.1">
    <property type="nucleotide sequence ID" value="NZ_NMPM01000002.1"/>
</dbReference>
<protein>
    <submittedName>
        <fullName evidence="3">Uncharacterized protein</fullName>
    </submittedName>
</protein>
<evidence type="ECO:0000256" key="1">
    <source>
        <dbReference type="SAM" id="Coils"/>
    </source>
</evidence>
<dbReference type="Pfam" id="PF20567">
    <property type="entry name" value="DUF6776"/>
    <property type="match status" value="1"/>
</dbReference>
<keyword evidence="2" id="KW-0472">Membrane</keyword>
<reference evidence="3 4" key="1">
    <citation type="submission" date="2017-07" db="EMBL/GenBank/DDBJ databases">
        <title>Tamlnaduibacter salinus (Mi-7) genome sequencing.</title>
        <authorList>
            <person name="Verma A."/>
            <person name="Krishnamurthi S."/>
        </authorList>
    </citation>
    <scope>NUCLEOTIDE SEQUENCE [LARGE SCALE GENOMIC DNA]</scope>
    <source>
        <strain evidence="3 4">Mi-7</strain>
    </source>
</reference>
<feature type="transmembrane region" description="Helical" evidence="2">
    <location>
        <begin position="20"/>
        <end position="41"/>
    </location>
</feature>
<dbReference type="AlphaFoldDB" id="A0A2A2I8N8"/>
<keyword evidence="2" id="KW-0812">Transmembrane</keyword>
<evidence type="ECO:0000313" key="4">
    <source>
        <dbReference type="Proteomes" id="UP000218332"/>
    </source>
</evidence>
<organism evidence="3 4">
    <name type="scientific">Tamilnaduibacter salinus</name>
    <dbReference type="NCBI Taxonomy" id="1484056"/>
    <lineage>
        <taxon>Bacteria</taxon>
        <taxon>Pseudomonadati</taxon>
        <taxon>Pseudomonadota</taxon>
        <taxon>Gammaproteobacteria</taxon>
        <taxon>Pseudomonadales</taxon>
        <taxon>Marinobacteraceae</taxon>
        <taxon>Tamilnaduibacter</taxon>
    </lineage>
</organism>
<gene>
    <name evidence="3" type="ORF">CF392_00070</name>
</gene>
<keyword evidence="2" id="KW-1133">Transmembrane helix</keyword>